<evidence type="ECO:0000313" key="6">
    <source>
        <dbReference type="Proteomes" id="UP000292564"/>
    </source>
</evidence>
<proteinExistence type="predicted"/>
<dbReference type="InterPro" id="IPR013747">
    <property type="entry name" value="ACP_syn_III_C"/>
</dbReference>
<organism evidence="5 6">
    <name type="scientific">Krasilnikovia cinnamomea</name>
    <dbReference type="NCBI Taxonomy" id="349313"/>
    <lineage>
        <taxon>Bacteria</taxon>
        <taxon>Bacillati</taxon>
        <taxon>Actinomycetota</taxon>
        <taxon>Actinomycetes</taxon>
        <taxon>Micromonosporales</taxon>
        <taxon>Micromonosporaceae</taxon>
        <taxon>Krasilnikovia</taxon>
    </lineage>
</organism>
<dbReference type="InterPro" id="IPR016039">
    <property type="entry name" value="Thiolase-like"/>
</dbReference>
<evidence type="ECO:0000256" key="1">
    <source>
        <dbReference type="ARBA" id="ARBA00022679"/>
    </source>
</evidence>
<evidence type="ECO:0000259" key="4">
    <source>
        <dbReference type="Pfam" id="PF08545"/>
    </source>
</evidence>
<reference evidence="5 6" key="1">
    <citation type="submission" date="2019-02" db="EMBL/GenBank/DDBJ databases">
        <title>Sequencing the genomes of 1000 actinobacteria strains.</title>
        <authorList>
            <person name="Klenk H.-P."/>
        </authorList>
    </citation>
    <scope>NUCLEOTIDE SEQUENCE [LARGE SCALE GENOMIC DNA]</scope>
    <source>
        <strain evidence="5 6">DSM 45162</strain>
    </source>
</reference>
<dbReference type="EMBL" id="SHKY01000001">
    <property type="protein sequence ID" value="RZU54527.1"/>
    <property type="molecule type" value="Genomic_DNA"/>
</dbReference>
<protein>
    <submittedName>
        <fullName evidence="5">3-oxoacyl-[acyl-carrier-protein] synthase-3</fullName>
    </submittedName>
</protein>
<comment type="caution">
    <text evidence="5">The sequence shown here is derived from an EMBL/GenBank/DDBJ whole genome shotgun (WGS) entry which is preliminary data.</text>
</comment>
<dbReference type="PANTHER" id="PTHR34069">
    <property type="entry name" value="3-OXOACYL-[ACYL-CARRIER-PROTEIN] SYNTHASE 3"/>
    <property type="match status" value="1"/>
</dbReference>
<dbReference type="InterPro" id="IPR013751">
    <property type="entry name" value="ACP_syn_III_N"/>
</dbReference>
<dbReference type="GO" id="GO:0006633">
    <property type="term" value="P:fatty acid biosynthetic process"/>
    <property type="evidence" value="ECO:0007669"/>
    <property type="project" value="InterPro"/>
</dbReference>
<keyword evidence="2" id="KW-0012">Acyltransferase</keyword>
<keyword evidence="1" id="KW-0808">Transferase</keyword>
<evidence type="ECO:0000313" key="5">
    <source>
        <dbReference type="EMBL" id="RZU54527.1"/>
    </source>
</evidence>
<dbReference type="RefSeq" id="WP_130512869.1">
    <property type="nucleotide sequence ID" value="NZ_SHKY01000001.1"/>
</dbReference>
<dbReference type="Gene3D" id="3.40.47.10">
    <property type="match status" value="2"/>
</dbReference>
<feature type="domain" description="Beta-ketoacyl-[acyl-carrier-protein] synthase III N-terminal" evidence="4">
    <location>
        <begin position="127"/>
        <end position="201"/>
    </location>
</feature>
<dbReference type="PANTHER" id="PTHR34069:SF2">
    <property type="entry name" value="BETA-KETOACYL-[ACYL-CARRIER-PROTEIN] SYNTHASE III"/>
    <property type="match status" value="1"/>
</dbReference>
<gene>
    <name evidence="5" type="ORF">EV385_6478</name>
</gene>
<dbReference type="AlphaFoldDB" id="A0A4Q7ZTH2"/>
<dbReference type="Pfam" id="PF08541">
    <property type="entry name" value="ACP_syn_III_C"/>
    <property type="match status" value="1"/>
</dbReference>
<dbReference type="SUPFAM" id="SSF53901">
    <property type="entry name" value="Thiolase-like"/>
    <property type="match status" value="1"/>
</dbReference>
<sequence>MTDPQVSIDHISWALGEQTRTVEATVAAGGTVGTAEQLRAAGFDTHHVCGPDTDAFDLAVRALTPIRQRLDRVGAIVYATCLPGNANSGSTAEFAATGDVKHLMRYPASRLQAEFGWDDAIAVGVGQQGCTGLLGALRIARALLVAEPDLDPVVVVTADRFPAGARYEQTYNLVSDGAVGCVVSRAPGRFGLLSVRHVTNGALAEAVDDEVVGSYFGNTCEVVRQACDEVKMAPAEADWLVPQNTDVRAVEILGRLLGLPEQRLHRPATARLGHVIAGDNLINLAELDATGRLTPGQRLVLPVAGYGMNFQCAVLQVQPGPGS</sequence>
<feature type="domain" description="Beta-ketoacyl-[acyl-carrier-protein] synthase III C-terminal" evidence="3">
    <location>
        <begin position="228"/>
        <end position="316"/>
    </location>
</feature>
<dbReference type="OrthoDB" id="2636646at2"/>
<dbReference type="GO" id="GO:0004315">
    <property type="term" value="F:3-oxoacyl-[acyl-carrier-protein] synthase activity"/>
    <property type="evidence" value="ECO:0007669"/>
    <property type="project" value="InterPro"/>
</dbReference>
<dbReference type="GO" id="GO:0044550">
    <property type="term" value="P:secondary metabolite biosynthetic process"/>
    <property type="evidence" value="ECO:0007669"/>
    <property type="project" value="TreeGrafter"/>
</dbReference>
<name>A0A4Q7ZTH2_9ACTN</name>
<evidence type="ECO:0000256" key="2">
    <source>
        <dbReference type="ARBA" id="ARBA00023315"/>
    </source>
</evidence>
<accession>A0A4Q7ZTH2</accession>
<evidence type="ECO:0000259" key="3">
    <source>
        <dbReference type="Pfam" id="PF08541"/>
    </source>
</evidence>
<keyword evidence="6" id="KW-1185">Reference proteome</keyword>
<dbReference type="Pfam" id="PF08545">
    <property type="entry name" value="ACP_syn_III"/>
    <property type="match status" value="1"/>
</dbReference>
<dbReference type="Proteomes" id="UP000292564">
    <property type="component" value="Unassembled WGS sequence"/>
</dbReference>